<evidence type="ECO:0000256" key="2">
    <source>
        <dbReference type="ARBA" id="ARBA00004496"/>
    </source>
</evidence>
<keyword evidence="19" id="KW-1185">Reference proteome</keyword>
<evidence type="ECO:0000259" key="16">
    <source>
        <dbReference type="Pfam" id="PF00133"/>
    </source>
</evidence>
<comment type="cofactor">
    <cofactor evidence="1 15">
        <name>Zn(2+)</name>
        <dbReference type="ChEBI" id="CHEBI:29105"/>
    </cofactor>
</comment>
<dbReference type="InterPro" id="IPR009008">
    <property type="entry name" value="Val/Leu/Ile-tRNA-synth_edit"/>
</dbReference>
<dbReference type="EMBL" id="FOFZ01000001">
    <property type="protein sequence ID" value="SEQ08118.1"/>
    <property type="molecule type" value="Genomic_DNA"/>
</dbReference>
<keyword evidence="6 15" id="KW-0436">Ligase</keyword>
<comment type="subunit">
    <text evidence="4 15">Monomer.</text>
</comment>
<dbReference type="GO" id="GO:0002161">
    <property type="term" value="F:aminoacyl-tRNA deacylase activity"/>
    <property type="evidence" value="ECO:0007669"/>
    <property type="project" value="InterPro"/>
</dbReference>
<dbReference type="InterPro" id="IPR014729">
    <property type="entry name" value="Rossmann-like_a/b/a_fold"/>
</dbReference>
<dbReference type="SUPFAM" id="SSF47323">
    <property type="entry name" value="Anticodon-binding domain of a subclass of class I aminoacyl-tRNA synthetases"/>
    <property type="match status" value="2"/>
</dbReference>
<keyword evidence="10 15" id="KW-0067">ATP-binding</keyword>
<dbReference type="RefSeq" id="WP_074720597.1">
    <property type="nucleotide sequence ID" value="NZ_CBCRVS010000002.1"/>
</dbReference>
<keyword evidence="12 15" id="KW-0030">Aminoacyl-tRNA synthetase</keyword>
<feature type="binding site" evidence="15">
    <location>
        <position position="704"/>
    </location>
    <ligand>
        <name>ATP</name>
        <dbReference type="ChEBI" id="CHEBI:30616"/>
    </ligand>
</feature>
<dbReference type="PRINTS" id="PR00984">
    <property type="entry name" value="TRNASYNTHILE"/>
</dbReference>
<accession>A0A1H9D5N0</accession>
<dbReference type="Gene3D" id="1.10.730.10">
    <property type="entry name" value="Isoleucyl-tRNA Synthetase, Domain 1"/>
    <property type="match status" value="1"/>
</dbReference>
<dbReference type="CDD" id="cd07961">
    <property type="entry name" value="Anticodon_Ia_Ile_ABEc"/>
    <property type="match status" value="1"/>
</dbReference>
<evidence type="ECO:0000256" key="14">
    <source>
        <dbReference type="ARBA" id="ARBA00048359"/>
    </source>
</evidence>
<keyword evidence="8 15" id="KW-0547">Nucleotide-binding</keyword>
<evidence type="ECO:0000256" key="11">
    <source>
        <dbReference type="ARBA" id="ARBA00022917"/>
    </source>
</evidence>
<sequence length="1153" mass="132052">MSTKFTEYKGLDLPTVASEVLDFWKKENIFEKSVTTREGNPPFVFFEGPPSANGLPGIHHVMARAIKDIFCRYKTQKGFQVKRKAGWDTHGLPVELGTEKELGITKEDIGKSISIEEYNEACKKTVMRYTDVWNDLTEKMGYWVDMEDPYVTYKPKYMETVWWLLKQIYNKDLMYKGYTIQPYSPKAGTGLSSHEVNQPGSYRDVTDTTVVAQFKVLESSRELLCSKFYDYISSKNLQHYKLSVLDLDEVYFLAWTTTPWTLPSNTALTVGPKIEYVLVKTFNQYTFSLTNVVLAKNLVGKQFGKGFYESQDLADFENFKEGDKKIPYQILAECRGADLVGIRYEQLLPFALPYQNPENAFRVISGDFVTIEDGTGIVHTAPTFGADDAKVAKEATPEIPPLLVLDESGTPVPLVDLQGKFTSHMGEYAGKYVKNEYYEDGEAPDRSIDVELAIRLKQENKAFKVEKYVHSYPHCWRTDKPILYYPLDSWFIKITEVRDRMFDLNETINWKPKSTGEGRFGNWIKNANDWNLSRSRFWGIPLPIWRTEDKQEEILIGSVGELYNEIEKSIQAGFQKENPFKGFEIGNMDESNYDLIDLHKNVVDEITLVSASGKPMTREADLIDVWFDSGSMPYAQWHYPFENKDKIDENKDFPADFIAEGVDQTRGWFYTLHAIATLVFDKVAYKNVVSNGLVLDKNGQKMSKRLGNAADPFDTLAEYGPDATRWYMISNANPWDNLKFDLEGIAEVRRKFFGTLYNTYSFFSLYANIDGFKYEEAEIPLKERPEIDQWIISELNTLIKDVDSFYADYEPTKAARAISDFVQENLSNWYVRLCRRRFWKGEYAQDKIAAYQTLYTCLLTISKLGAPIAPFFMDKLYRDLTLATQSEKFDSVHLAEFPKHVENFVNKLLESKMQKAQTISSLVLSLRKKEMIKVRQPLQKIMIPVLDEKQRLEIEAVSDLIKAEVNVKEILFLDDASGVLVKQIKPNFKTLGPRFGKDMGLIAKEIQGFSAEKINQLESNGALELVIGGKSITLTIEEVEISSQDIEGWLVANSNGITVALDIVISPELKKEGIARELVNRIQNIRKDSGFEVTDKIKVHLQKNDILEEAVKGNVDYIKSETLTEELVFVDNINEGIEIEFDEIKTKIVITNN</sequence>
<feature type="short sequence motif" description="'HIGH' region" evidence="15">
    <location>
        <begin position="50"/>
        <end position="60"/>
    </location>
</feature>
<evidence type="ECO:0000256" key="13">
    <source>
        <dbReference type="ARBA" id="ARBA00025217"/>
    </source>
</evidence>
<gene>
    <name evidence="15" type="primary">ileS</name>
    <name evidence="18" type="ORF">SAMN05444355_101364</name>
</gene>
<dbReference type="NCBIfam" id="TIGR00392">
    <property type="entry name" value="ileS"/>
    <property type="match status" value="1"/>
</dbReference>
<feature type="domain" description="Methionyl/Valyl/Leucyl/Isoleucyl-tRNA synthetase anticodon-binding" evidence="17">
    <location>
        <begin position="788"/>
        <end position="940"/>
    </location>
</feature>
<dbReference type="HAMAP" id="MF_02003">
    <property type="entry name" value="Ile_tRNA_synth_type2"/>
    <property type="match status" value="1"/>
</dbReference>
<dbReference type="CDD" id="cd00818">
    <property type="entry name" value="IleRS_core"/>
    <property type="match status" value="1"/>
</dbReference>
<dbReference type="PANTHER" id="PTHR42780">
    <property type="entry name" value="SOLEUCYL-TRNA SYNTHETASE"/>
    <property type="match status" value="1"/>
</dbReference>
<protein>
    <recommendedName>
        <fullName evidence="15">Isoleucine--tRNA ligase</fullName>
        <ecNumber evidence="15">6.1.1.5</ecNumber>
    </recommendedName>
    <alternativeName>
        <fullName evidence="15">Isoleucyl-tRNA synthetase</fullName>
        <shortName evidence="15">IleRS</shortName>
    </alternativeName>
</protein>
<evidence type="ECO:0000256" key="9">
    <source>
        <dbReference type="ARBA" id="ARBA00022833"/>
    </source>
</evidence>
<name>A0A1H9D5N0_FLAFI</name>
<evidence type="ECO:0000256" key="10">
    <source>
        <dbReference type="ARBA" id="ARBA00022840"/>
    </source>
</evidence>
<dbReference type="AlphaFoldDB" id="A0A1H9D5N0"/>
<dbReference type="SUPFAM" id="SSF50677">
    <property type="entry name" value="ValRS/IleRS/LeuRS editing domain"/>
    <property type="match status" value="1"/>
</dbReference>
<dbReference type="GO" id="GO:0004822">
    <property type="term" value="F:isoleucine-tRNA ligase activity"/>
    <property type="evidence" value="ECO:0007669"/>
    <property type="project" value="UniProtKB-UniRule"/>
</dbReference>
<comment type="catalytic activity">
    <reaction evidence="14 15">
        <text>tRNA(Ile) + L-isoleucine + ATP = L-isoleucyl-tRNA(Ile) + AMP + diphosphate</text>
        <dbReference type="Rhea" id="RHEA:11060"/>
        <dbReference type="Rhea" id="RHEA-COMP:9666"/>
        <dbReference type="Rhea" id="RHEA-COMP:9695"/>
        <dbReference type="ChEBI" id="CHEBI:30616"/>
        <dbReference type="ChEBI" id="CHEBI:33019"/>
        <dbReference type="ChEBI" id="CHEBI:58045"/>
        <dbReference type="ChEBI" id="CHEBI:78442"/>
        <dbReference type="ChEBI" id="CHEBI:78528"/>
        <dbReference type="ChEBI" id="CHEBI:456215"/>
        <dbReference type="EC" id="6.1.1.5"/>
    </reaction>
</comment>
<dbReference type="Gene3D" id="3.90.740.10">
    <property type="entry name" value="Valyl/Leucyl/Isoleucyl-tRNA synthetase, editing domain"/>
    <property type="match status" value="1"/>
</dbReference>
<dbReference type="OrthoDB" id="9810365at2"/>
<organism evidence="18 19">
    <name type="scientific">Flavobacterium frigoris</name>
    <dbReference type="NCBI Taxonomy" id="229204"/>
    <lineage>
        <taxon>Bacteria</taxon>
        <taxon>Pseudomonadati</taxon>
        <taxon>Bacteroidota</taxon>
        <taxon>Flavobacteriia</taxon>
        <taxon>Flavobacteriales</taxon>
        <taxon>Flavobacteriaceae</taxon>
        <taxon>Flavobacterium</taxon>
    </lineage>
</organism>
<keyword evidence="11 15" id="KW-0648">Protein biosynthesis</keyword>
<dbReference type="GO" id="GO:0006428">
    <property type="term" value="P:isoleucyl-tRNA aminoacylation"/>
    <property type="evidence" value="ECO:0007669"/>
    <property type="project" value="UniProtKB-UniRule"/>
</dbReference>
<comment type="function">
    <text evidence="13 15">Catalyzes the attachment of isoleucine to tRNA(Ile). As IleRS can inadvertently accommodate and process structurally similar amino acids such as valine, to avoid such errors it has two additional distinct tRNA(Ile)-dependent editing activities. One activity is designated as 'pretransfer' editing and involves the hydrolysis of activated Val-AMP. The other activity is designated 'posttransfer' editing and involves deacylation of mischarged Val-tRNA(Ile).</text>
</comment>
<comment type="similarity">
    <text evidence="3 15">Belongs to the class-I aminoacyl-tRNA synthetase family. IleS type 2 subfamily.</text>
</comment>
<evidence type="ECO:0000313" key="19">
    <source>
        <dbReference type="Proteomes" id="UP000183658"/>
    </source>
</evidence>
<dbReference type="Pfam" id="PF00133">
    <property type="entry name" value="tRNA-synt_1"/>
    <property type="match status" value="1"/>
</dbReference>
<dbReference type="Pfam" id="PF19302">
    <property type="entry name" value="DUF5915"/>
    <property type="match status" value="1"/>
</dbReference>
<evidence type="ECO:0000313" key="18">
    <source>
        <dbReference type="EMBL" id="SEQ08118.1"/>
    </source>
</evidence>
<dbReference type="InterPro" id="IPR013155">
    <property type="entry name" value="M/V/L/I-tRNA-synth_anticd-bd"/>
</dbReference>
<dbReference type="Gene3D" id="3.40.50.620">
    <property type="entry name" value="HUPs"/>
    <property type="match status" value="2"/>
</dbReference>
<dbReference type="SUPFAM" id="SSF52374">
    <property type="entry name" value="Nucleotidylyl transferase"/>
    <property type="match status" value="1"/>
</dbReference>
<dbReference type="GO" id="GO:0005737">
    <property type="term" value="C:cytoplasm"/>
    <property type="evidence" value="ECO:0007669"/>
    <property type="project" value="UniProtKB-SubCell"/>
</dbReference>
<dbReference type="InterPro" id="IPR033709">
    <property type="entry name" value="Anticodon_Ile_ABEc"/>
</dbReference>
<keyword evidence="9 15" id="KW-0862">Zinc</keyword>
<proteinExistence type="inferred from homology"/>
<evidence type="ECO:0000256" key="3">
    <source>
        <dbReference type="ARBA" id="ARBA00007078"/>
    </source>
</evidence>
<dbReference type="GO" id="GO:0008270">
    <property type="term" value="F:zinc ion binding"/>
    <property type="evidence" value="ECO:0007669"/>
    <property type="project" value="UniProtKB-UniRule"/>
</dbReference>
<evidence type="ECO:0000256" key="8">
    <source>
        <dbReference type="ARBA" id="ARBA00022741"/>
    </source>
</evidence>
<keyword evidence="5 15" id="KW-0963">Cytoplasm</keyword>
<dbReference type="GO" id="GO:0000049">
    <property type="term" value="F:tRNA binding"/>
    <property type="evidence" value="ECO:0007669"/>
    <property type="project" value="InterPro"/>
</dbReference>
<evidence type="ECO:0000256" key="1">
    <source>
        <dbReference type="ARBA" id="ARBA00001947"/>
    </source>
</evidence>
<dbReference type="Pfam" id="PF08264">
    <property type="entry name" value="Anticodon_1"/>
    <property type="match status" value="1"/>
</dbReference>
<evidence type="ECO:0000256" key="4">
    <source>
        <dbReference type="ARBA" id="ARBA00011245"/>
    </source>
</evidence>
<evidence type="ECO:0000259" key="17">
    <source>
        <dbReference type="Pfam" id="PF08264"/>
    </source>
</evidence>
<evidence type="ECO:0000256" key="15">
    <source>
        <dbReference type="HAMAP-Rule" id="MF_02003"/>
    </source>
</evidence>
<keyword evidence="7 15" id="KW-0479">Metal-binding</keyword>
<comment type="domain">
    <text evidence="15">IleRS has two distinct active sites: one for aminoacylation and one for editing. The misactivated valine is translocated from the active site to the editing site, which sterically excludes the correctly activated isoleucine. The single editing site contains two valyl binding pockets, one specific for each substrate (Val-AMP or Val-tRNA(Ile)).</text>
</comment>
<dbReference type="InterPro" id="IPR009080">
    <property type="entry name" value="tRNAsynth_Ia_anticodon-bd"/>
</dbReference>
<reference evidence="19" key="1">
    <citation type="submission" date="2016-10" db="EMBL/GenBank/DDBJ databases">
        <authorList>
            <person name="Varghese N."/>
            <person name="Submissions S."/>
        </authorList>
    </citation>
    <scope>NUCLEOTIDE SEQUENCE [LARGE SCALE GENOMIC DNA]</scope>
    <source>
        <strain evidence="19">DSM 15719</strain>
    </source>
</reference>
<dbReference type="Proteomes" id="UP000183658">
    <property type="component" value="Unassembled WGS sequence"/>
</dbReference>
<dbReference type="InterPro" id="IPR023586">
    <property type="entry name" value="Ile-tRNA-ligase_type2"/>
</dbReference>
<dbReference type="FunFam" id="3.40.50.620:FF:000063">
    <property type="entry name" value="Isoleucine--tRNA ligase"/>
    <property type="match status" value="1"/>
</dbReference>
<evidence type="ECO:0000256" key="6">
    <source>
        <dbReference type="ARBA" id="ARBA00022598"/>
    </source>
</evidence>
<dbReference type="PANTHER" id="PTHR42780:SF1">
    <property type="entry name" value="ISOLEUCINE--TRNA LIGASE, CYTOPLASMIC"/>
    <property type="match status" value="1"/>
</dbReference>
<dbReference type="InterPro" id="IPR002301">
    <property type="entry name" value="Ile-tRNA-ligase"/>
</dbReference>
<feature type="domain" description="Aminoacyl-tRNA synthetase class Ia" evidence="16">
    <location>
        <begin position="20"/>
        <end position="739"/>
    </location>
</feature>
<evidence type="ECO:0000256" key="7">
    <source>
        <dbReference type="ARBA" id="ARBA00022723"/>
    </source>
</evidence>
<comment type="subcellular location">
    <subcellularLocation>
        <location evidence="2 15">Cytoplasm</location>
    </subcellularLocation>
</comment>
<dbReference type="EC" id="6.1.1.5" evidence="15"/>
<feature type="short sequence motif" description="'KMSKS' region" evidence="15">
    <location>
        <begin position="701"/>
        <end position="705"/>
    </location>
</feature>
<dbReference type="GO" id="GO:0005524">
    <property type="term" value="F:ATP binding"/>
    <property type="evidence" value="ECO:0007669"/>
    <property type="project" value="UniProtKB-UniRule"/>
</dbReference>
<dbReference type="InterPro" id="IPR002300">
    <property type="entry name" value="aa-tRNA-synth_Ia"/>
</dbReference>
<evidence type="ECO:0000256" key="12">
    <source>
        <dbReference type="ARBA" id="ARBA00023146"/>
    </source>
</evidence>
<evidence type="ECO:0000256" key="5">
    <source>
        <dbReference type="ARBA" id="ARBA00022490"/>
    </source>
</evidence>